<dbReference type="STRING" id="631362.Thi970DRAFT_03207"/>
<accession>H8Z653</accession>
<dbReference type="GO" id="GO:0005886">
    <property type="term" value="C:plasma membrane"/>
    <property type="evidence" value="ECO:0007669"/>
    <property type="project" value="TreeGrafter"/>
</dbReference>
<dbReference type="HOGENOM" id="CLU_902951_0_0_6"/>
<comment type="similarity">
    <text evidence="1">Belongs to the DnaA family.</text>
</comment>
<protein>
    <submittedName>
        <fullName evidence="3">ATPase involved in DNA replication initiation</fullName>
    </submittedName>
</protein>
<sequence>MMNRRHCLQRLGTAGLGSAWPVIAGMPAPERLATWVDGKAAAERHSERAHSLAPEDAFHLAKLIPEFRFETFVRGQSNAAAWEACQRIAGDPASAHGALYLQGGQGLGKSHLMNAIGYQVLAQNPRAKVRFVHSERFAFELRQLREAGQPGQIETGLDQYRNLDLLLFDDPGFLSNKPSAQSVFAHVFQTLLERGKTLVFSDERFMAMVPGINHRLRDLFSQSVEISVAAPDLETRLAILRHRAAWWKIELPEGVAMDLATSCPTNVRELEGALRRLMAESRYVGIPIDPRMARRVLRDFSPLANAVT</sequence>
<dbReference type="PANTHER" id="PTHR30050">
    <property type="entry name" value="CHROMOSOMAL REPLICATION INITIATOR PROTEIN DNAA"/>
    <property type="match status" value="1"/>
</dbReference>
<dbReference type="SMART" id="SM00382">
    <property type="entry name" value="AAA"/>
    <property type="match status" value="1"/>
</dbReference>
<dbReference type="InterPro" id="IPR020591">
    <property type="entry name" value="Chromosome_initiator_DnaA-like"/>
</dbReference>
<dbReference type="GO" id="GO:0003688">
    <property type="term" value="F:DNA replication origin binding"/>
    <property type="evidence" value="ECO:0007669"/>
    <property type="project" value="TreeGrafter"/>
</dbReference>
<reference evidence="4" key="1">
    <citation type="submission" date="2011-06" db="EMBL/GenBank/DDBJ databases">
        <authorList>
            <consortium name="US DOE Joint Genome Institute (JGI-PGF)"/>
            <person name="Lucas S."/>
            <person name="Han J."/>
            <person name="Lapidus A."/>
            <person name="Cheng J.-F."/>
            <person name="Goodwin L."/>
            <person name="Pitluck S."/>
            <person name="Peters L."/>
            <person name="Land M.L."/>
            <person name="Hauser L."/>
            <person name="Vogl K."/>
            <person name="Liu Z."/>
            <person name="Overmann J."/>
            <person name="Frigaard N.-U."/>
            <person name="Bryant D.A."/>
            <person name="Woyke T.J."/>
        </authorList>
    </citation>
    <scope>NUCLEOTIDE SEQUENCE [LARGE SCALE GENOMIC DNA]</scope>
    <source>
        <strain evidence="4">970</strain>
    </source>
</reference>
<dbReference type="Gene3D" id="1.10.8.60">
    <property type="match status" value="1"/>
</dbReference>
<dbReference type="OrthoDB" id="9807019at2"/>
<dbReference type="PANTHER" id="PTHR30050:SF2">
    <property type="entry name" value="CHROMOSOMAL REPLICATION INITIATOR PROTEIN DNAA"/>
    <property type="match status" value="1"/>
</dbReference>
<gene>
    <name evidence="3" type="ORF">Thi970DRAFT_03207</name>
</gene>
<dbReference type="RefSeq" id="WP_009150025.1">
    <property type="nucleotide sequence ID" value="NZ_CP121471.1"/>
</dbReference>
<proteinExistence type="inferred from homology"/>
<evidence type="ECO:0000313" key="3">
    <source>
        <dbReference type="EMBL" id="EIC19620.1"/>
    </source>
</evidence>
<dbReference type="PRINTS" id="PR00051">
    <property type="entry name" value="DNAA"/>
</dbReference>
<evidence type="ECO:0000259" key="2">
    <source>
        <dbReference type="SMART" id="SM00382"/>
    </source>
</evidence>
<name>H8Z653_9GAMM</name>
<feature type="domain" description="AAA+ ATPase" evidence="2">
    <location>
        <begin position="95"/>
        <end position="230"/>
    </location>
</feature>
<dbReference type="InterPro" id="IPR003593">
    <property type="entry name" value="AAA+_ATPase"/>
</dbReference>
<dbReference type="Gene3D" id="3.40.50.300">
    <property type="entry name" value="P-loop containing nucleotide triphosphate hydrolases"/>
    <property type="match status" value="1"/>
</dbReference>
<dbReference type="SUPFAM" id="SSF52540">
    <property type="entry name" value="P-loop containing nucleoside triphosphate hydrolases"/>
    <property type="match status" value="1"/>
</dbReference>
<dbReference type="eggNOG" id="COG0593">
    <property type="taxonomic scope" value="Bacteria"/>
</dbReference>
<dbReference type="EMBL" id="JH603170">
    <property type="protein sequence ID" value="EIC19620.1"/>
    <property type="molecule type" value="Genomic_DNA"/>
</dbReference>
<organism evidence="3 4">
    <name type="scientific">Thiorhodovibrio frisius</name>
    <dbReference type="NCBI Taxonomy" id="631362"/>
    <lineage>
        <taxon>Bacteria</taxon>
        <taxon>Pseudomonadati</taxon>
        <taxon>Pseudomonadota</taxon>
        <taxon>Gammaproteobacteria</taxon>
        <taxon>Chromatiales</taxon>
        <taxon>Chromatiaceae</taxon>
        <taxon>Thiorhodovibrio</taxon>
    </lineage>
</organism>
<evidence type="ECO:0000256" key="1">
    <source>
        <dbReference type="RuleBase" id="RU004227"/>
    </source>
</evidence>
<keyword evidence="1" id="KW-0235">DNA replication</keyword>
<dbReference type="InterPro" id="IPR027417">
    <property type="entry name" value="P-loop_NTPase"/>
</dbReference>
<dbReference type="Proteomes" id="UP000002964">
    <property type="component" value="Unassembled WGS sequence"/>
</dbReference>
<keyword evidence="4" id="KW-1185">Reference proteome</keyword>
<dbReference type="InterPro" id="IPR013317">
    <property type="entry name" value="DnaA_dom"/>
</dbReference>
<dbReference type="Pfam" id="PF00308">
    <property type="entry name" value="Bac_DnaA"/>
    <property type="match status" value="1"/>
</dbReference>
<dbReference type="GO" id="GO:0006270">
    <property type="term" value="P:DNA replication initiation"/>
    <property type="evidence" value="ECO:0007669"/>
    <property type="project" value="TreeGrafter"/>
</dbReference>
<evidence type="ECO:0000313" key="4">
    <source>
        <dbReference type="Proteomes" id="UP000002964"/>
    </source>
</evidence>
<dbReference type="AlphaFoldDB" id="H8Z653"/>
<reference evidence="3 4" key="2">
    <citation type="submission" date="2011-11" db="EMBL/GenBank/DDBJ databases">
        <authorList>
            <consortium name="US DOE Joint Genome Institute"/>
            <person name="Lucas S."/>
            <person name="Han J."/>
            <person name="Lapidus A."/>
            <person name="Cheng J.-F."/>
            <person name="Goodwin L."/>
            <person name="Pitluck S."/>
            <person name="Peters L."/>
            <person name="Ovchinnikova G."/>
            <person name="Zhang X."/>
            <person name="Detter J.C."/>
            <person name="Han C."/>
            <person name="Tapia R."/>
            <person name="Land M."/>
            <person name="Hauser L."/>
            <person name="Kyrpides N."/>
            <person name="Ivanova N."/>
            <person name="Pagani I."/>
            <person name="Vogl K."/>
            <person name="Liu Z."/>
            <person name="Overmann J."/>
            <person name="Frigaard N.-U."/>
            <person name="Bryant D."/>
            <person name="Woyke T."/>
        </authorList>
    </citation>
    <scope>NUCLEOTIDE SEQUENCE [LARGE SCALE GENOMIC DNA]</scope>
    <source>
        <strain evidence="3 4">970</strain>
    </source>
</reference>